<sequence length="195" mass="22560">MNIYEQLMSQAETGICDRFESHVLASIIALSMEEAEKRDCSLSETLGISGELMLSVIENYFPHALPLFEKYKADKAPECDDDERYLRDLLCRNTTNDSRTEYLLAGMIARRSMAPHHLWQDLGLRNRRELGWLMERYFEPLANRNGADMKWKKFLFRIICRDEGYGLCPSPICSECEDTDLCFGDEEGKSLLSHK</sequence>
<reference evidence="1 2" key="1">
    <citation type="journal article" date="2011" name="J. Bacteriol.">
        <title>Genome sequence of the ethanol-producing Zymomonas mobilis subsp. pomaceae lectotype strain ATCC 29192.</title>
        <authorList>
            <person name="Kouvelis V.N."/>
            <person name="Davenport K.W."/>
            <person name="Brettin T.S."/>
            <person name="Bruce D."/>
            <person name="Detter C."/>
            <person name="Han C.S."/>
            <person name="Nolan M."/>
            <person name="Tapia R."/>
            <person name="Damoulaki A."/>
            <person name="Kyrpides N.C."/>
            <person name="Typas M.A."/>
            <person name="Pappas K.M."/>
        </authorList>
    </citation>
    <scope>NUCLEOTIDE SEQUENCE [LARGE SCALE GENOMIC DNA]</scope>
    <source>
        <strain evidence="2">ATCC 29192 / DSM 22645 / JCM 10191 / CCUG 17912 / NBRC 13757 / NCIMB 11200 / NRRL B-4491 / Barker I</strain>
    </source>
</reference>
<dbReference type="PATRIC" id="fig|579138.3.peg.1382"/>
<dbReference type="HOGENOM" id="CLU_094545_0_0_5"/>
<dbReference type="GO" id="GO:0009399">
    <property type="term" value="P:nitrogen fixation"/>
    <property type="evidence" value="ECO:0007669"/>
    <property type="project" value="InterPro"/>
</dbReference>
<accession>F8EUP8</accession>
<dbReference type="KEGG" id="zmp:Zymop_1303"/>
<protein>
    <submittedName>
        <fullName evidence="1">NifQ family protein</fullName>
    </submittedName>
</protein>
<dbReference type="Proteomes" id="UP000000491">
    <property type="component" value="Chromosome"/>
</dbReference>
<evidence type="ECO:0000313" key="1">
    <source>
        <dbReference type="EMBL" id="AEI38194.1"/>
    </source>
</evidence>
<name>F8EUP8_ZYMMT</name>
<evidence type="ECO:0000313" key="2">
    <source>
        <dbReference type="Proteomes" id="UP000000491"/>
    </source>
</evidence>
<dbReference type="EMBL" id="CP002865">
    <property type="protein sequence ID" value="AEI38194.1"/>
    <property type="molecule type" value="Genomic_DNA"/>
</dbReference>
<dbReference type="AlphaFoldDB" id="F8EUP8"/>
<gene>
    <name evidence="1" type="ordered locus">Zymop_1303</name>
</gene>
<dbReference type="InterPro" id="IPR006975">
    <property type="entry name" value="NifQ"/>
</dbReference>
<organism evidence="1 2">
    <name type="scientific">Zymomonas mobilis subsp. pomaceae (strain ATCC 29192 / DSM 22645 / JCM 10191 / CCUG 17912 / NBRC 13757 / NCIMB 11200 / NRRL B-4491 / Barker I)</name>
    <dbReference type="NCBI Taxonomy" id="579138"/>
    <lineage>
        <taxon>Bacteria</taxon>
        <taxon>Pseudomonadati</taxon>
        <taxon>Pseudomonadota</taxon>
        <taxon>Alphaproteobacteria</taxon>
        <taxon>Sphingomonadales</taxon>
        <taxon>Zymomonadaceae</taxon>
        <taxon>Zymomonas</taxon>
    </lineage>
</organism>
<dbReference type="Pfam" id="PF04891">
    <property type="entry name" value="NifQ"/>
    <property type="match status" value="1"/>
</dbReference>
<dbReference type="eggNOG" id="ENOG50327FW">
    <property type="taxonomic scope" value="Bacteria"/>
</dbReference>
<dbReference type="RefSeq" id="WP_013934589.1">
    <property type="nucleotide sequence ID" value="NC_015709.1"/>
</dbReference>
<dbReference type="STRING" id="579138.Zymop_1303"/>
<dbReference type="GO" id="GO:0030151">
    <property type="term" value="F:molybdenum ion binding"/>
    <property type="evidence" value="ECO:0007669"/>
    <property type="project" value="InterPro"/>
</dbReference>
<proteinExistence type="predicted"/>